<proteinExistence type="predicted"/>
<keyword evidence="2" id="KW-1185">Reference proteome</keyword>
<name>A0ACC2QAF4_9NEOP</name>
<reference evidence="1" key="1">
    <citation type="submission" date="2023-03" db="EMBL/GenBank/DDBJ databases">
        <title>Chromosome-level genomes of two armyworms, Mythimna separata and Mythimna loreyi, provide insights into the biosynthesis and reception of sex pheromones.</title>
        <authorList>
            <person name="Zhao H."/>
        </authorList>
    </citation>
    <scope>NUCLEOTIDE SEQUENCE</scope>
    <source>
        <strain evidence="1">BeijingLab</strain>
    </source>
</reference>
<organism evidence="1 2">
    <name type="scientific">Mythimna loreyi</name>
    <dbReference type="NCBI Taxonomy" id="667449"/>
    <lineage>
        <taxon>Eukaryota</taxon>
        <taxon>Metazoa</taxon>
        <taxon>Ecdysozoa</taxon>
        <taxon>Arthropoda</taxon>
        <taxon>Hexapoda</taxon>
        <taxon>Insecta</taxon>
        <taxon>Pterygota</taxon>
        <taxon>Neoptera</taxon>
        <taxon>Endopterygota</taxon>
        <taxon>Lepidoptera</taxon>
        <taxon>Glossata</taxon>
        <taxon>Ditrysia</taxon>
        <taxon>Noctuoidea</taxon>
        <taxon>Noctuidae</taxon>
        <taxon>Noctuinae</taxon>
        <taxon>Hadenini</taxon>
        <taxon>Mythimna</taxon>
    </lineage>
</organism>
<dbReference type="EMBL" id="CM056799">
    <property type="protein sequence ID" value="KAJ8710938.1"/>
    <property type="molecule type" value="Genomic_DNA"/>
</dbReference>
<comment type="caution">
    <text evidence="1">The sequence shown here is derived from an EMBL/GenBank/DDBJ whole genome shotgun (WGS) entry which is preliminary data.</text>
</comment>
<dbReference type="Proteomes" id="UP001231649">
    <property type="component" value="Chromosome 23"/>
</dbReference>
<evidence type="ECO:0000313" key="1">
    <source>
        <dbReference type="EMBL" id="KAJ8710938.1"/>
    </source>
</evidence>
<gene>
    <name evidence="1" type="ORF">PYW08_009453</name>
</gene>
<sequence length="273" mass="31909">MPHTYVTIYRSDKSVQTSLRSFNDRVYEKSLTIIVRRWQLQFLSDKSLSITFAQFYRCVWTVIAQFGSTSRTLLVCARAHRFHRNMSEDEKVGHRELLQDFIESYRNETCLWKTTCKDYHDRNKKNAAYDRLIEKYKPIDPNATRDTVVKKINNLRTTYKKELNKIKKSCKSGAGTDEIYKPRLWYFELLSFLYDQEVPRPSTSNIDNDENETQSTTGIGLTSHDCPDSDRDTPTLAYSDNESDTPTPAHRSDSERATSISGRVRPRPKKKKH</sequence>
<accession>A0ACC2QAF4</accession>
<evidence type="ECO:0000313" key="2">
    <source>
        <dbReference type="Proteomes" id="UP001231649"/>
    </source>
</evidence>
<protein>
    <submittedName>
        <fullName evidence="1">Uncharacterized protein</fullName>
    </submittedName>
</protein>